<keyword evidence="2" id="KW-1185">Reference proteome</keyword>
<name>A0A371CPP5_9APHY</name>
<proteinExistence type="predicted"/>
<evidence type="ECO:0000313" key="2">
    <source>
        <dbReference type="Proteomes" id="UP000256964"/>
    </source>
</evidence>
<dbReference type="Proteomes" id="UP000256964">
    <property type="component" value="Unassembled WGS sequence"/>
</dbReference>
<organism evidence="1 2">
    <name type="scientific">Lentinus brumalis</name>
    <dbReference type="NCBI Taxonomy" id="2498619"/>
    <lineage>
        <taxon>Eukaryota</taxon>
        <taxon>Fungi</taxon>
        <taxon>Dikarya</taxon>
        <taxon>Basidiomycota</taxon>
        <taxon>Agaricomycotina</taxon>
        <taxon>Agaricomycetes</taxon>
        <taxon>Polyporales</taxon>
        <taxon>Polyporaceae</taxon>
        <taxon>Lentinus</taxon>
    </lineage>
</organism>
<dbReference type="EMBL" id="KZ857490">
    <property type="protein sequence ID" value="RDX42222.1"/>
    <property type="molecule type" value="Genomic_DNA"/>
</dbReference>
<gene>
    <name evidence="1" type="ORF">OH76DRAFT_138400</name>
</gene>
<sequence length="171" mass="18716">MPRRRLHAVGTRIAPAPEHARVEKTYNDGGERLDAITHLSDHPPAPASRPPCVLHVSTHLSSPLLTYLVNSRRPHALCVLHAARLVSHGRLAMLLVSWVHTSYLDVRTLTDTQWIAPWTSNPDAVSEPSPRTFTLSSRPSIQRGVMGSRCPTSPTAGGERATACCLWRALG</sequence>
<dbReference type="AlphaFoldDB" id="A0A371CPP5"/>
<accession>A0A371CPP5</accession>
<reference evidence="1 2" key="1">
    <citation type="journal article" date="2018" name="Biotechnol. Biofuels">
        <title>Integrative visual omics of the white-rot fungus Polyporus brumalis exposes the biotechnological potential of its oxidative enzymes for delignifying raw plant biomass.</title>
        <authorList>
            <person name="Miyauchi S."/>
            <person name="Rancon A."/>
            <person name="Drula E."/>
            <person name="Hage H."/>
            <person name="Chaduli D."/>
            <person name="Favel A."/>
            <person name="Grisel S."/>
            <person name="Henrissat B."/>
            <person name="Herpoel-Gimbert I."/>
            <person name="Ruiz-Duenas F.J."/>
            <person name="Chevret D."/>
            <person name="Hainaut M."/>
            <person name="Lin J."/>
            <person name="Wang M."/>
            <person name="Pangilinan J."/>
            <person name="Lipzen A."/>
            <person name="Lesage-Meessen L."/>
            <person name="Navarro D."/>
            <person name="Riley R."/>
            <person name="Grigoriev I.V."/>
            <person name="Zhou S."/>
            <person name="Raouche S."/>
            <person name="Rosso M.N."/>
        </authorList>
    </citation>
    <scope>NUCLEOTIDE SEQUENCE [LARGE SCALE GENOMIC DNA]</scope>
    <source>
        <strain evidence="1 2">BRFM 1820</strain>
    </source>
</reference>
<protein>
    <submittedName>
        <fullName evidence="1">Uncharacterized protein</fullName>
    </submittedName>
</protein>
<evidence type="ECO:0000313" key="1">
    <source>
        <dbReference type="EMBL" id="RDX42222.1"/>
    </source>
</evidence>